<dbReference type="InterPro" id="IPR000209">
    <property type="entry name" value="Peptidase_S8/S53_dom"/>
</dbReference>
<dbReference type="PANTHER" id="PTHR43806">
    <property type="entry name" value="PEPTIDASE S8"/>
    <property type="match status" value="1"/>
</dbReference>
<dbReference type="PROSITE" id="PS51892">
    <property type="entry name" value="SUBTILASE"/>
    <property type="match status" value="1"/>
</dbReference>
<feature type="domain" description="Peptidase S8/S53" evidence="8">
    <location>
        <begin position="133"/>
        <end position="359"/>
    </location>
</feature>
<feature type="chain" id="PRO_5008101237" evidence="7">
    <location>
        <begin position="24"/>
        <end position="393"/>
    </location>
</feature>
<evidence type="ECO:0000256" key="2">
    <source>
        <dbReference type="ARBA" id="ARBA00022670"/>
    </source>
</evidence>
<keyword evidence="3 5" id="KW-0378">Hydrolase</keyword>
<evidence type="ECO:0000256" key="1">
    <source>
        <dbReference type="ARBA" id="ARBA00011073"/>
    </source>
</evidence>
<comment type="similarity">
    <text evidence="1 5 6">Belongs to the peptidase S8 family.</text>
</comment>
<evidence type="ECO:0000256" key="7">
    <source>
        <dbReference type="SAM" id="SignalP"/>
    </source>
</evidence>
<keyword evidence="10" id="KW-1185">Reference proteome</keyword>
<keyword evidence="4 5" id="KW-0720">Serine protease</keyword>
<comment type="caution">
    <text evidence="9">The sequence shown here is derived from an EMBL/GenBank/DDBJ whole genome shotgun (WGS) entry which is preliminary data.</text>
</comment>
<feature type="active site" description="Charge relay system" evidence="5">
    <location>
        <position position="173"/>
    </location>
</feature>
<dbReference type="RefSeq" id="XP_018138342.1">
    <property type="nucleotide sequence ID" value="XM_018285610.1"/>
</dbReference>
<dbReference type="PRINTS" id="PR00723">
    <property type="entry name" value="SUBTILISIN"/>
</dbReference>
<evidence type="ECO:0000256" key="5">
    <source>
        <dbReference type="PROSITE-ProRule" id="PRU01240"/>
    </source>
</evidence>
<dbReference type="InterPro" id="IPR023828">
    <property type="entry name" value="Peptidase_S8_Ser-AS"/>
</dbReference>
<dbReference type="InterPro" id="IPR023827">
    <property type="entry name" value="Peptidase_S8_Asp-AS"/>
</dbReference>
<keyword evidence="7" id="KW-0732">Signal</keyword>
<name>A0A179F4W3_METCM</name>
<dbReference type="PANTHER" id="PTHR43806:SF58">
    <property type="entry name" value="ALKALINE PROTEASE 1-RELATED"/>
    <property type="match status" value="1"/>
</dbReference>
<accession>A0A179F4W3</accession>
<protein>
    <submittedName>
        <fullName evidence="9">Alkaline proteinase</fullName>
    </submittedName>
</protein>
<dbReference type="SUPFAM" id="SSF52743">
    <property type="entry name" value="Subtilisin-like"/>
    <property type="match status" value="1"/>
</dbReference>
<dbReference type="GO" id="GO:0004252">
    <property type="term" value="F:serine-type endopeptidase activity"/>
    <property type="evidence" value="ECO:0007669"/>
    <property type="project" value="UniProtKB-UniRule"/>
</dbReference>
<evidence type="ECO:0000259" key="8">
    <source>
        <dbReference type="Pfam" id="PF00082"/>
    </source>
</evidence>
<gene>
    <name evidence="9" type="ORF">VFPPC_06603</name>
</gene>
<feature type="active site" description="Charge relay system" evidence="5">
    <location>
        <position position="329"/>
    </location>
</feature>
<sequence>MAIYRGFVAILLAIPILPSCIVGLGLSERQAAETNNKFIISLKDGLSKREVDAYVNRVNDFHERILGRRELNFPGIENKIDMGKFHAIVAEVEPDELVRISEVIVQPDAGYGLAAISSQGPGSTDYRYDNSAGKGTFAYIVDTGINADHEEFGGRVTKGFNGFNDSIIDLFGHGTLVAGVLGSKTYGAAKLANLIDVKVFEGDETPRSKVLSGYAWAVNDITSRGRASRSVINMSLGGPFSQVFNKAVESAFQSGILTVACAGNDAKSTATASPASTPNAITVGAIDQSWKMAGFSNFGSEVDILAPGVDILTTFIGSTTAKKRASGTSLSCPYVAGMALYVAALENINSPAEITSRILALGTRDKATDLKSNTVNLVANNGALGVSPRAFNS</sequence>
<dbReference type="Proteomes" id="UP000078397">
    <property type="component" value="Unassembled WGS sequence"/>
</dbReference>
<dbReference type="AlphaFoldDB" id="A0A179F4W3"/>
<dbReference type="GO" id="GO:0006508">
    <property type="term" value="P:proteolysis"/>
    <property type="evidence" value="ECO:0007669"/>
    <property type="project" value="UniProtKB-KW"/>
</dbReference>
<evidence type="ECO:0000313" key="9">
    <source>
        <dbReference type="EMBL" id="OAQ60464.1"/>
    </source>
</evidence>
<dbReference type="EMBL" id="LSBJ02000008">
    <property type="protein sequence ID" value="OAQ60464.1"/>
    <property type="molecule type" value="Genomic_DNA"/>
</dbReference>
<dbReference type="InterPro" id="IPR022398">
    <property type="entry name" value="Peptidase_S8_His-AS"/>
</dbReference>
<dbReference type="KEGG" id="pchm:VFPPC_06603"/>
<dbReference type="InterPro" id="IPR034193">
    <property type="entry name" value="PCSK9_ProteinaseK-like"/>
</dbReference>
<dbReference type="GeneID" id="28849604"/>
<dbReference type="PROSITE" id="PS00136">
    <property type="entry name" value="SUBTILASE_ASP"/>
    <property type="match status" value="1"/>
</dbReference>
<dbReference type="PROSITE" id="PS00138">
    <property type="entry name" value="SUBTILASE_SER"/>
    <property type="match status" value="1"/>
</dbReference>
<evidence type="ECO:0000256" key="6">
    <source>
        <dbReference type="RuleBase" id="RU003355"/>
    </source>
</evidence>
<evidence type="ECO:0000256" key="3">
    <source>
        <dbReference type="ARBA" id="ARBA00022801"/>
    </source>
</evidence>
<keyword evidence="2 5" id="KW-0645">Protease</keyword>
<dbReference type="InterPro" id="IPR015500">
    <property type="entry name" value="Peptidase_S8_subtilisin-rel"/>
</dbReference>
<dbReference type="STRING" id="1380566.A0A179F4W3"/>
<proteinExistence type="inferred from homology"/>
<feature type="signal peptide" evidence="7">
    <location>
        <begin position="1"/>
        <end position="23"/>
    </location>
</feature>
<evidence type="ECO:0000256" key="4">
    <source>
        <dbReference type="ARBA" id="ARBA00022825"/>
    </source>
</evidence>
<dbReference type="FunFam" id="3.40.50.200:FF:000007">
    <property type="entry name" value="Subtilisin-like serine protease"/>
    <property type="match status" value="1"/>
</dbReference>
<evidence type="ECO:0000313" key="10">
    <source>
        <dbReference type="Proteomes" id="UP000078397"/>
    </source>
</evidence>
<dbReference type="Gene3D" id="3.40.50.200">
    <property type="entry name" value="Peptidase S8/S53 domain"/>
    <property type="match status" value="1"/>
</dbReference>
<dbReference type="PROSITE" id="PS00137">
    <property type="entry name" value="SUBTILASE_HIS"/>
    <property type="match status" value="1"/>
</dbReference>
<dbReference type="InterPro" id="IPR050131">
    <property type="entry name" value="Peptidase_S8_subtilisin-like"/>
</dbReference>
<dbReference type="OrthoDB" id="4937271at2759"/>
<organism evidence="9 10">
    <name type="scientific">Pochonia chlamydosporia 170</name>
    <dbReference type="NCBI Taxonomy" id="1380566"/>
    <lineage>
        <taxon>Eukaryota</taxon>
        <taxon>Fungi</taxon>
        <taxon>Dikarya</taxon>
        <taxon>Ascomycota</taxon>
        <taxon>Pezizomycotina</taxon>
        <taxon>Sordariomycetes</taxon>
        <taxon>Hypocreomycetidae</taxon>
        <taxon>Hypocreales</taxon>
        <taxon>Clavicipitaceae</taxon>
        <taxon>Pochonia</taxon>
    </lineage>
</organism>
<reference evidence="9 10" key="1">
    <citation type="journal article" date="2016" name="PLoS Pathog.">
        <title>Biosynthesis of antibiotic leucinostatins in bio-control fungus Purpureocillium lilacinum and their inhibition on phytophthora revealed by genome mining.</title>
        <authorList>
            <person name="Wang G."/>
            <person name="Liu Z."/>
            <person name="Lin R."/>
            <person name="Li E."/>
            <person name="Mao Z."/>
            <person name="Ling J."/>
            <person name="Yang Y."/>
            <person name="Yin W.B."/>
            <person name="Xie B."/>
        </authorList>
    </citation>
    <scope>NUCLEOTIDE SEQUENCE [LARGE SCALE GENOMIC DNA]</scope>
    <source>
        <strain evidence="9">170</strain>
    </source>
</reference>
<feature type="active site" description="Charge relay system" evidence="5">
    <location>
        <position position="142"/>
    </location>
</feature>
<dbReference type="Pfam" id="PF00082">
    <property type="entry name" value="Peptidase_S8"/>
    <property type="match status" value="1"/>
</dbReference>
<dbReference type="InterPro" id="IPR036852">
    <property type="entry name" value="Peptidase_S8/S53_dom_sf"/>
</dbReference>
<dbReference type="CDD" id="cd04077">
    <property type="entry name" value="Peptidases_S8_PCSK9_ProteinaseK_like"/>
    <property type="match status" value="1"/>
</dbReference>